<dbReference type="AlphaFoldDB" id="A0A0G1LT72"/>
<comment type="caution">
    <text evidence="6">The sequence shown here is derived from an EMBL/GenBank/DDBJ whole genome shotgun (WGS) entry which is preliminary data.</text>
</comment>
<evidence type="ECO:0000256" key="1">
    <source>
        <dbReference type="ARBA" id="ARBA00022485"/>
    </source>
</evidence>
<dbReference type="Gene3D" id="1.10.1670.10">
    <property type="entry name" value="Helix-hairpin-Helix base-excision DNA repair enzymes (C-terminal)"/>
    <property type="match status" value="1"/>
</dbReference>
<dbReference type="CDD" id="cd00056">
    <property type="entry name" value="ENDO3c"/>
    <property type="match status" value="1"/>
</dbReference>
<evidence type="ECO:0000313" key="7">
    <source>
        <dbReference type="Proteomes" id="UP000034154"/>
    </source>
</evidence>
<keyword evidence="6" id="KW-0378">Hydrolase</keyword>
<gene>
    <name evidence="6" type="ORF">UW63_C0002G0025</name>
</gene>
<feature type="domain" description="HhH-GPD" evidence="5">
    <location>
        <begin position="43"/>
        <end position="192"/>
    </location>
</feature>
<dbReference type="InterPro" id="IPR011257">
    <property type="entry name" value="DNA_glycosylase"/>
</dbReference>
<dbReference type="EMBL" id="LCJB01000002">
    <property type="protein sequence ID" value="KKT72057.1"/>
    <property type="molecule type" value="Genomic_DNA"/>
</dbReference>
<keyword evidence="6" id="KW-0540">Nuclease</keyword>
<dbReference type="InterPro" id="IPR003265">
    <property type="entry name" value="HhH-GPD_domain"/>
</dbReference>
<sequence length="194" mass="22816">MLPLEIYKQLLVEFGPQHWWPKHCDKKRPGFDPRFEIIVGAVLTQNTSWKNVEKAIECLFEKNLLDAESISKTPLRRLESCIHSSGYYRQKAKKLKIVARFFLEHKKRPNREDLLSLWGVGKETADSILLYAFNHPIFVVDVYTRRLLAAHKQKKLSEADYDKIKGFFETQLPSDAKLFNEYHALIVRWGKEKI</sequence>
<dbReference type="GO" id="GO:0051539">
    <property type="term" value="F:4 iron, 4 sulfur cluster binding"/>
    <property type="evidence" value="ECO:0007669"/>
    <property type="project" value="UniProtKB-KW"/>
</dbReference>
<keyword evidence="3" id="KW-0408">Iron</keyword>
<dbReference type="GO" id="GO:0004519">
    <property type="term" value="F:endonuclease activity"/>
    <property type="evidence" value="ECO:0007669"/>
    <property type="project" value="UniProtKB-KW"/>
</dbReference>
<keyword evidence="2" id="KW-0479">Metal-binding</keyword>
<proteinExistence type="predicted"/>
<dbReference type="PIRSF" id="PIRSF001435">
    <property type="entry name" value="Nth"/>
    <property type="match status" value="1"/>
</dbReference>
<protein>
    <submittedName>
        <fullName evidence="6">Endonuclease III</fullName>
    </submittedName>
</protein>
<name>A0A0G1LT72_9BACT</name>
<dbReference type="GO" id="GO:0006284">
    <property type="term" value="P:base-excision repair"/>
    <property type="evidence" value="ECO:0007669"/>
    <property type="project" value="InterPro"/>
</dbReference>
<dbReference type="GO" id="GO:0046872">
    <property type="term" value="F:metal ion binding"/>
    <property type="evidence" value="ECO:0007669"/>
    <property type="project" value="UniProtKB-KW"/>
</dbReference>
<keyword evidence="4" id="KW-0411">Iron-sulfur</keyword>
<organism evidence="6 7">
    <name type="scientific">Candidatus Uhrbacteria bacterium GW2011_GWF2_44_350</name>
    <dbReference type="NCBI Taxonomy" id="1619000"/>
    <lineage>
        <taxon>Bacteria</taxon>
        <taxon>Candidatus Uhriibacteriota</taxon>
    </lineage>
</organism>
<reference evidence="6 7" key="1">
    <citation type="journal article" date="2015" name="Nature">
        <title>rRNA introns, odd ribosomes, and small enigmatic genomes across a large radiation of phyla.</title>
        <authorList>
            <person name="Brown C.T."/>
            <person name="Hug L.A."/>
            <person name="Thomas B.C."/>
            <person name="Sharon I."/>
            <person name="Castelle C.J."/>
            <person name="Singh A."/>
            <person name="Wilkins M.J."/>
            <person name="Williams K.H."/>
            <person name="Banfield J.F."/>
        </authorList>
    </citation>
    <scope>NUCLEOTIDE SEQUENCE [LARGE SCALE GENOMIC DNA]</scope>
</reference>
<evidence type="ECO:0000256" key="2">
    <source>
        <dbReference type="ARBA" id="ARBA00022723"/>
    </source>
</evidence>
<evidence type="ECO:0000256" key="3">
    <source>
        <dbReference type="ARBA" id="ARBA00023004"/>
    </source>
</evidence>
<dbReference type="PANTHER" id="PTHR10359">
    <property type="entry name" value="A/G-SPECIFIC ADENINE GLYCOSYLASE/ENDONUCLEASE III"/>
    <property type="match status" value="1"/>
</dbReference>
<keyword evidence="6" id="KW-0255">Endonuclease</keyword>
<dbReference type="SUPFAM" id="SSF48150">
    <property type="entry name" value="DNA-glycosylase"/>
    <property type="match status" value="1"/>
</dbReference>
<evidence type="ECO:0000259" key="5">
    <source>
        <dbReference type="SMART" id="SM00478"/>
    </source>
</evidence>
<evidence type="ECO:0000256" key="4">
    <source>
        <dbReference type="ARBA" id="ARBA00023014"/>
    </source>
</evidence>
<dbReference type="PATRIC" id="fig|1619000.3.peg.46"/>
<dbReference type="Pfam" id="PF00730">
    <property type="entry name" value="HhH-GPD"/>
    <property type="match status" value="1"/>
</dbReference>
<dbReference type="Gene3D" id="1.10.340.30">
    <property type="entry name" value="Hypothetical protein, domain 2"/>
    <property type="match status" value="1"/>
</dbReference>
<dbReference type="PANTHER" id="PTHR10359:SF19">
    <property type="entry name" value="DNA REPAIR GLYCOSYLASE MJ1434-RELATED"/>
    <property type="match status" value="1"/>
</dbReference>
<dbReference type="SMART" id="SM00478">
    <property type="entry name" value="ENDO3c"/>
    <property type="match status" value="1"/>
</dbReference>
<dbReference type="InterPro" id="IPR023170">
    <property type="entry name" value="HhH_base_excis_C"/>
</dbReference>
<dbReference type="Proteomes" id="UP000034154">
    <property type="component" value="Unassembled WGS sequence"/>
</dbReference>
<accession>A0A0G1LT72</accession>
<evidence type="ECO:0000313" key="6">
    <source>
        <dbReference type="EMBL" id="KKT72057.1"/>
    </source>
</evidence>
<keyword evidence="1" id="KW-0004">4Fe-4S</keyword>